<keyword evidence="1" id="KW-0547">Nucleotide-binding</keyword>
<gene>
    <name evidence="5" type="ORF">Van01_56140</name>
</gene>
<reference evidence="5 6" key="1">
    <citation type="submission" date="2021-01" db="EMBL/GenBank/DDBJ databases">
        <title>Whole genome shotgun sequence of Verrucosispora andamanensis NBRC 109075.</title>
        <authorList>
            <person name="Komaki H."/>
            <person name="Tamura T."/>
        </authorList>
    </citation>
    <scope>NUCLEOTIDE SEQUENCE [LARGE SCALE GENOMIC DNA]</scope>
    <source>
        <strain evidence="5 6">NBRC 109075</strain>
    </source>
</reference>
<dbReference type="Gene3D" id="1.25.40.10">
    <property type="entry name" value="Tetratricopeptide repeat domain"/>
    <property type="match status" value="1"/>
</dbReference>
<dbReference type="Gene3D" id="1.10.10.10">
    <property type="entry name" value="Winged helix-like DNA-binding domain superfamily/Winged helix DNA-binding domain"/>
    <property type="match status" value="1"/>
</dbReference>
<dbReference type="PRINTS" id="PR00038">
    <property type="entry name" value="HTHLUXR"/>
</dbReference>
<feature type="compositionally biased region" description="Polar residues" evidence="3">
    <location>
        <begin position="29"/>
        <end position="43"/>
    </location>
</feature>
<evidence type="ECO:0000256" key="1">
    <source>
        <dbReference type="ARBA" id="ARBA00022741"/>
    </source>
</evidence>
<feature type="domain" description="HTH luxR-type" evidence="4">
    <location>
        <begin position="968"/>
        <end position="1033"/>
    </location>
</feature>
<dbReference type="RefSeq" id="WP_239099354.1">
    <property type="nucleotide sequence ID" value="NZ_BOOZ01000050.1"/>
</dbReference>
<evidence type="ECO:0000256" key="2">
    <source>
        <dbReference type="ARBA" id="ARBA00022840"/>
    </source>
</evidence>
<dbReference type="SUPFAM" id="SSF52540">
    <property type="entry name" value="P-loop containing nucleoside triphosphate hydrolases"/>
    <property type="match status" value="1"/>
</dbReference>
<feature type="region of interest" description="Disordered" evidence="3">
    <location>
        <begin position="1"/>
        <end position="80"/>
    </location>
</feature>
<sequence>MENQPPRARPDTSTGAGAGAVTAIDGDTSTGPDVSGGTVTSRIVRTGSVADTATGAGSGPTDGSRENGRQGGEARRGMLGAVTVRPTSTVLVGRQREMTRLREAVARVRAGEPVTLLVGGEAGVGKTRLLEEFGRSVGDNARLLVGQCLELGEAGLPFAPFAAVLRAVLRRDGTGVLDGYDGEFARLLPELARPAGVTAPAAAPPSDAPRGYLFDLVAQLFGRLAADQPLIVAIEDLHWADRSTRDLIGFLVRAGHPGPLLLVCTYRTDELHRGHPLRPFLAELDRARGVERVELSRLERDGTGAVLAGLLGAEPAARAVDDIHDRTQGNPLFIEELAAAGSPIGCAALPDTLRDLLLARVDRLPEPAQRVLRIAAAGGNRLSHQLLAEVAGLPEAELDDALRAAVAAQLLVADPDGDYEFRHALVREAVHDELLPGEHARLHARFAAAIEAQPYLVAAGRAPAEIAHHWHAAHDHPRALVTARVAACAAADRYAYAEQTRLLERVLELWELVPDAADRLGMDHLAVLEETLSAATTAGDYKRALTLTRAALAEVDSGAQPLRAARLLDRRGRMLAMLGKSDGATELREAYRLVSGVTDGPERLLLLADLADHLARIDHADAARIAAEVVTAAQTGGTDCALLPVQLAVLSRREGAADLGLAELRRCEALARAAGEVPALVSALVHISDVLFELGRYDESAQAAADGMNEARRVGISRSTGAYLLSNRAEALLALGRWSEADQVCAEAARLDPPGVSGLHWLQLRAVLRLAQGHPRADETVGRALGFLTKPYLHPHNRLPLHQLRLEAALVADDRFEAVRAAQASLADPAIVDYPRYGWPVLAATARAARHTGDEEMAAEVATLAGGVAARFPAERAYAAEVIATAGAGPLAAWQTAVAAWRTAGQPGELARVLLGYAEAAAGAGERDEVGAAVSEAAALADGLGAIRLAERAATLARRVGLRGAGRGRPGADLLTEREREVLRLVAAGHSNSRIAEQLFISPKTASVHVSRIIAKLDVTNRVEAAAIAHRLNLLTDHP</sequence>
<organism evidence="5 6">
    <name type="scientific">Micromonospora andamanensis</name>
    <dbReference type="NCBI Taxonomy" id="1287068"/>
    <lineage>
        <taxon>Bacteria</taxon>
        <taxon>Bacillati</taxon>
        <taxon>Actinomycetota</taxon>
        <taxon>Actinomycetes</taxon>
        <taxon>Micromonosporales</taxon>
        <taxon>Micromonosporaceae</taxon>
        <taxon>Micromonospora</taxon>
    </lineage>
</organism>
<dbReference type="Pfam" id="PF13191">
    <property type="entry name" value="AAA_16"/>
    <property type="match status" value="1"/>
</dbReference>
<feature type="compositionally biased region" description="Basic and acidic residues" evidence="3">
    <location>
        <begin position="63"/>
        <end position="76"/>
    </location>
</feature>
<feature type="compositionally biased region" description="Low complexity" evidence="3">
    <location>
        <begin position="11"/>
        <end position="28"/>
    </location>
</feature>
<dbReference type="Pfam" id="PF00196">
    <property type="entry name" value="GerE"/>
    <property type="match status" value="1"/>
</dbReference>
<dbReference type="PANTHER" id="PTHR16305">
    <property type="entry name" value="TESTICULAR SOLUBLE ADENYLYL CYCLASE"/>
    <property type="match status" value="1"/>
</dbReference>
<dbReference type="EMBL" id="BOOZ01000050">
    <property type="protein sequence ID" value="GIJ12400.1"/>
    <property type="molecule type" value="Genomic_DNA"/>
</dbReference>
<dbReference type="InterPro" id="IPR041664">
    <property type="entry name" value="AAA_16"/>
</dbReference>
<proteinExistence type="predicted"/>
<evidence type="ECO:0000313" key="6">
    <source>
        <dbReference type="Proteomes" id="UP000647017"/>
    </source>
</evidence>
<dbReference type="CDD" id="cd06170">
    <property type="entry name" value="LuxR_C_like"/>
    <property type="match status" value="1"/>
</dbReference>
<protein>
    <submittedName>
        <fullName evidence="5">Helix-turn-helix transcriptional regulator</fullName>
    </submittedName>
</protein>
<dbReference type="InterPro" id="IPR011990">
    <property type="entry name" value="TPR-like_helical_dom_sf"/>
</dbReference>
<dbReference type="Proteomes" id="UP000647017">
    <property type="component" value="Unassembled WGS sequence"/>
</dbReference>
<dbReference type="InterPro" id="IPR016032">
    <property type="entry name" value="Sig_transdc_resp-reg_C-effctor"/>
</dbReference>
<name>A0ABQ4I3C4_9ACTN</name>
<dbReference type="PROSITE" id="PS50043">
    <property type="entry name" value="HTH_LUXR_2"/>
    <property type="match status" value="1"/>
</dbReference>
<keyword evidence="2" id="KW-0067">ATP-binding</keyword>
<dbReference type="InterPro" id="IPR000792">
    <property type="entry name" value="Tscrpt_reg_LuxR_C"/>
</dbReference>
<evidence type="ECO:0000313" key="5">
    <source>
        <dbReference type="EMBL" id="GIJ12400.1"/>
    </source>
</evidence>
<comment type="caution">
    <text evidence="5">The sequence shown here is derived from an EMBL/GenBank/DDBJ whole genome shotgun (WGS) entry which is preliminary data.</text>
</comment>
<evidence type="ECO:0000259" key="4">
    <source>
        <dbReference type="PROSITE" id="PS50043"/>
    </source>
</evidence>
<keyword evidence="6" id="KW-1185">Reference proteome</keyword>
<evidence type="ECO:0000256" key="3">
    <source>
        <dbReference type="SAM" id="MobiDB-lite"/>
    </source>
</evidence>
<dbReference type="InterPro" id="IPR036388">
    <property type="entry name" value="WH-like_DNA-bd_sf"/>
</dbReference>
<dbReference type="InterPro" id="IPR027417">
    <property type="entry name" value="P-loop_NTPase"/>
</dbReference>
<dbReference type="PANTHER" id="PTHR16305:SF35">
    <property type="entry name" value="TRANSCRIPTIONAL ACTIVATOR DOMAIN"/>
    <property type="match status" value="1"/>
</dbReference>
<dbReference type="SUPFAM" id="SSF48452">
    <property type="entry name" value="TPR-like"/>
    <property type="match status" value="1"/>
</dbReference>
<dbReference type="SUPFAM" id="SSF46894">
    <property type="entry name" value="C-terminal effector domain of the bipartite response regulators"/>
    <property type="match status" value="1"/>
</dbReference>
<accession>A0ABQ4I3C4</accession>
<dbReference type="SMART" id="SM00421">
    <property type="entry name" value="HTH_LUXR"/>
    <property type="match status" value="1"/>
</dbReference>